<dbReference type="AlphaFoldDB" id="A0A845QIN9"/>
<dbReference type="RefSeq" id="WP_160200857.1">
    <property type="nucleotide sequence ID" value="NZ_QXWK01000003.1"/>
</dbReference>
<comment type="similarity">
    <text evidence="1">Belongs to the bactofilin family.</text>
</comment>
<feature type="compositionally biased region" description="Acidic residues" evidence="2">
    <location>
        <begin position="10"/>
        <end position="21"/>
    </location>
</feature>
<dbReference type="InterPro" id="IPR007607">
    <property type="entry name" value="BacA/B"/>
</dbReference>
<evidence type="ECO:0000313" key="4">
    <source>
        <dbReference type="Proteomes" id="UP000446866"/>
    </source>
</evidence>
<dbReference type="PANTHER" id="PTHR35024:SF4">
    <property type="entry name" value="POLYMER-FORMING CYTOSKELETAL PROTEIN"/>
    <property type="match status" value="1"/>
</dbReference>
<feature type="region of interest" description="Disordered" evidence="2">
    <location>
        <begin position="1"/>
        <end position="31"/>
    </location>
</feature>
<keyword evidence="4" id="KW-1185">Reference proteome</keyword>
<gene>
    <name evidence="3" type="ORF">D0435_02565</name>
</gene>
<dbReference type="EMBL" id="QXWK01000003">
    <property type="protein sequence ID" value="NBH60557.1"/>
    <property type="molecule type" value="Genomic_DNA"/>
</dbReference>
<name>A0A845QIN9_9FIRM</name>
<protein>
    <submittedName>
        <fullName evidence="3">Polymer-forming cytoskeletal protein</fullName>
    </submittedName>
</protein>
<dbReference type="Proteomes" id="UP000446866">
    <property type="component" value="Unassembled WGS sequence"/>
</dbReference>
<evidence type="ECO:0000256" key="2">
    <source>
        <dbReference type="SAM" id="MobiDB-lite"/>
    </source>
</evidence>
<evidence type="ECO:0000313" key="3">
    <source>
        <dbReference type="EMBL" id="NBH60557.1"/>
    </source>
</evidence>
<reference evidence="3 4" key="1">
    <citation type="submission" date="2018-08" db="EMBL/GenBank/DDBJ databases">
        <title>Murine metabolic-syndrome-specific gut microbial biobank.</title>
        <authorList>
            <person name="Liu C."/>
        </authorList>
    </citation>
    <scope>NUCLEOTIDE SEQUENCE [LARGE SCALE GENOMIC DNA]</scope>
    <source>
        <strain evidence="3 4">28</strain>
    </source>
</reference>
<organism evidence="3 4">
    <name type="scientific">Anaerotruncus colihominis</name>
    <dbReference type="NCBI Taxonomy" id="169435"/>
    <lineage>
        <taxon>Bacteria</taxon>
        <taxon>Bacillati</taxon>
        <taxon>Bacillota</taxon>
        <taxon>Clostridia</taxon>
        <taxon>Eubacteriales</taxon>
        <taxon>Oscillospiraceae</taxon>
        <taxon>Anaerotruncus</taxon>
    </lineage>
</organism>
<proteinExistence type="inferred from homology"/>
<accession>A0A845QIN9</accession>
<sequence>MEEEKKQQTEYEEPVQEETAEEEKNHEGVLPIDETGVIAANTKVTGDIVTRGHLMIYGEVEGNVTAAGNITATGRISGDIACSNLKLTGCQLKSNLTVKENILMDADSKVEGRIFCSVLSADGTIKGNIEATSEVQIHSSASITGGIRTKSISVDAGAQLLGSMQVVR</sequence>
<dbReference type="Pfam" id="PF04519">
    <property type="entry name" value="Bactofilin"/>
    <property type="match status" value="1"/>
</dbReference>
<dbReference type="PANTHER" id="PTHR35024">
    <property type="entry name" value="HYPOTHETICAL CYTOSOLIC PROTEIN"/>
    <property type="match status" value="1"/>
</dbReference>
<evidence type="ECO:0000256" key="1">
    <source>
        <dbReference type="ARBA" id="ARBA00044755"/>
    </source>
</evidence>
<comment type="caution">
    <text evidence="3">The sequence shown here is derived from an EMBL/GenBank/DDBJ whole genome shotgun (WGS) entry which is preliminary data.</text>
</comment>